<evidence type="ECO:0000313" key="1">
    <source>
        <dbReference type="EMBL" id="MFG3818640.1"/>
    </source>
</evidence>
<dbReference type="RefSeq" id="WP_190355205.1">
    <property type="nucleotide sequence ID" value="NZ_JAZAQF010000078.1"/>
</dbReference>
<dbReference type="Proteomes" id="UP001604335">
    <property type="component" value="Unassembled WGS sequence"/>
</dbReference>
<organism evidence="1 2">
    <name type="scientific">Limnothrix redekei LRLZ20PSL1</name>
    <dbReference type="NCBI Taxonomy" id="3112953"/>
    <lineage>
        <taxon>Bacteria</taxon>
        <taxon>Bacillati</taxon>
        <taxon>Cyanobacteriota</taxon>
        <taxon>Cyanophyceae</taxon>
        <taxon>Pseudanabaenales</taxon>
        <taxon>Pseudanabaenaceae</taxon>
        <taxon>Limnothrix</taxon>
    </lineage>
</organism>
<comment type="caution">
    <text evidence="1">The sequence shown here is derived from an EMBL/GenBank/DDBJ whole genome shotgun (WGS) entry which is preliminary data.</text>
</comment>
<accession>A0ABW7CBX1</accession>
<dbReference type="Pfam" id="PF20341">
    <property type="entry name" value="DUF6636"/>
    <property type="match status" value="1"/>
</dbReference>
<proteinExistence type="predicted"/>
<protein>
    <submittedName>
        <fullName evidence="1">DUF6636 domain-containing protein</fullName>
    </submittedName>
</protein>
<name>A0ABW7CBX1_9CYAN</name>
<dbReference type="InterPro" id="IPR046576">
    <property type="entry name" value="DUF6636"/>
</dbReference>
<dbReference type="EMBL" id="JAZAQF010000078">
    <property type="protein sequence ID" value="MFG3818640.1"/>
    <property type="molecule type" value="Genomic_DNA"/>
</dbReference>
<keyword evidence="2" id="KW-1185">Reference proteome</keyword>
<reference evidence="2" key="1">
    <citation type="journal article" date="2024" name="Algal Res.">
        <title>Biochemical, toxicological and genomic investigation of a high-biomass producing Limnothrix strain isolated from Italian shallow drinking water reservoir.</title>
        <authorList>
            <person name="Simonazzi M."/>
            <person name="Shishido T.K."/>
            <person name="Delbaje E."/>
            <person name="Wahlsten M."/>
            <person name="Fewer D.P."/>
            <person name="Sivonen K."/>
            <person name="Pezzolesi L."/>
            <person name="Pistocchi R."/>
        </authorList>
    </citation>
    <scope>NUCLEOTIDE SEQUENCE [LARGE SCALE GENOMIC DNA]</scope>
    <source>
        <strain evidence="2">LRLZ20PSL1</strain>
    </source>
</reference>
<evidence type="ECO:0000313" key="2">
    <source>
        <dbReference type="Proteomes" id="UP001604335"/>
    </source>
</evidence>
<sequence>MDSLSRLSRWLIPAAVAGLSWGTVQVHPMQADSGIQGFVLPSGNIICGSWMDGGQGYLRCHVQSGLRPLPPQPADCNLDWGHEILLNANGQTEVLCVGDTIAGPYPRLNYNQVWERNGFRCEAKTTGLTCRARNGRGMFLSRERWRKI</sequence>
<gene>
    <name evidence="1" type="ORF">VPK24_13400</name>
</gene>